<dbReference type="Proteomes" id="UP001239111">
    <property type="component" value="Chromosome 2"/>
</dbReference>
<sequence length="390" mass="45448">MMFHKQSVFRLCRLCGKEKQQGTDLFNDKSRGSVLLSIINKYFAKEIISITLTDRLSKNVCSECEKVLCSFDEFCLMVANVQKQLVAPSIEINFAEDMLCPLKDTTMSIKPSQESMGILRRKPVCPICGKTFRCSAHLKRHNLIHTGQRPYTCEICNMSFNQQEILTKHKQVHNKNQRPFQCFHCNQSFRYKLSLKSHILNYHSLDFSNVIGDHFMSTQNETLQCLDCGKQFATKYKLDRHSRYHSGERPYQCNYCDRRFSQTGNLKFHIKKYHQINYPPPVTPKLHHPQHQVAECNVTDSLSTYQPVFLTETEIQDTLNETINSSDMNSSYLSKPYDNQLYIDDEIETMLDQDLNQLEHQKYASAEEKASFCLKQPETPELLQSLLYDE</sequence>
<proteinExistence type="predicted"/>
<protein>
    <submittedName>
        <fullName evidence="1">Uncharacterized protein</fullName>
    </submittedName>
</protein>
<comment type="caution">
    <text evidence="1">The sequence shown here is derived from an EMBL/GenBank/DDBJ whole genome shotgun (WGS) entry which is preliminary data.</text>
</comment>
<keyword evidence="2" id="KW-1185">Reference proteome</keyword>
<reference evidence="1" key="1">
    <citation type="submission" date="2023-04" db="EMBL/GenBank/DDBJ databases">
        <title>A chromosome-level genome assembly of the parasitoid wasp Eretmocerus hayati.</title>
        <authorList>
            <person name="Zhong Y."/>
            <person name="Liu S."/>
            <person name="Liu Y."/>
        </authorList>
    </citation>
    <scope>NUCLEOTIDE SEQUENCE</scope>
    <source>
        <strain evidence="1">ZJU_SS_LIU_2023</strain>
    </source>
</reference>
<evidence type="ECO:0000313" key="2">
    <source>
        <dbReference type="Proteomes" id="UP001239111"/>
    </source>
</evidence>
<gene>
    <name evidence="1" type="ORF">QAD02_016256</name>
</gene>
<evidence type="ECO:0000313" key="1">
    <source>
        <dbReference type="EMBL" id="KAJ8680469.1"/>
    </source>
</evidence>
<name>A0ACC2PA35_9HYME</name>
<accession>A0ACC2PA35</accession>
<organism evidence="1 2">
    <name type="scientific">Eretmocerus hayati</name>
    <dbReference type="NCBI Taxonomy" id="131215"/>
    <lineage>
        <taxon>Eukaryota</taxon>
        <taxon>Metazoa</taxon>
        <taxon>Ecdysozoa</taxon>
        <taxon>Arthropoda</taxon>
        <taxon>Hexapoda</taxon>
        <taxon>Insecta</taxon>
        <taxon>Pterygota</taxon>
        <taxon>Neoptera</taxon>
        <taxon>Endopterygota</taxon>
        <taxon>Hymenoptera</taxon>
        <taxon>Apocrita</taxon>
        <taxon>Proctotrupomorpha</taxon>
        <taxon>Chalcidoidea</taxon>
        <taxon>Aphelinidae</taxon>
        <taxon>Aphelininae</taxon>
        <taxon>Eretmocerus</taxon>
    </lineage>
</organism>
<dbReference type="EMBL" id="CM056742">
    <property type="protein sequence ID" value="KAJ8680469.1"/>
    <property type="molecule type" value="Genomic_DNA"/>
</dbReference>